<keyword evidence="1" id="KW-1133">Transmembrane helix</keyword>
<dbReference type="NCBIfam" id="TIGR02537">
    <property type="entry name" value="arch_flag_Nterm"/>
    <property type="match status" value="1"/>
</dbReference>
<keyword evidence="1" id="KW-0472">Membrane</keyword>
<keyword evidence="1" id="KW-0812">Transmembrane</keyword>
<dbReference type="EMBL" id="BA000011">
    <property type="protein sequence ID" value="BAB60119.1"/>
    <property type="molecule type" value="Genomic_DNA"/>
</dbReference>
<dbReference type="KEGG" id="tvo:TVG0999061"/>
<reference evidence="3 4" key="2">
    <citation type="journal article" date="2000" name="Proc. Natl. Acad. Sci. U.S.A.">
        <title>Archaeal adaptation to higher temperatures revealed by genomic sequence of Thermoplasma volcanium.</title>
        <authorList>
            <person name="Kawashima T."/>
            <person name="Amano N."/>
            <person name="Koike H."/>
            <person name="Makino S."/>
            <person name="Higuchi S."/>
            <person name="Kawashima-Ohya Y."/>
            <person name="Watanabe K."/>
            <person name="Yamazaki M."/>
            <person name="Kanehori K."/>
            <person name="Kawamoto T."/>
            <person name="Nunoshiba T."/>
            <person name="Yamamoto Y."/>
            <person name="Aramaki H."/>
            <person name="Makino K."/>
            <person name="Suzuki M."/>
        </authorList>
    </citation>
    <scope>NUCLEOTIDE SEQUENCE [LARGE SCALE GENOMIC DNA]</scope>
    <source>
        <strain evidence="4">ATCC 51530 / DSM 4299 / JCM 9571 / NBRC 15438 / GSS1</strain>
    </source>
</reference>
<evidence type="ECO:0000313" key="4">
    <source>
        <dbReference type="Proteomes" id="UP000001017"/>
    </source>
</evidence>
<feature type="transmembrane region" description="Helical" evidence="1">
    <location>
        <begin position="36"/>
        <end position="61"/>
    </location>
</feature>
<dbReference type="InterPro" id="IPR012859">
    <property type="entry name" value="Pilin_N_archaeal"/>
</dbReference>
<dbReference type="eggNOG" id="arCOG02423">
    <property type="taxonomic scope" value="Archaea"/>
</dbReference>
<dbReference type="AlphaFoldDB" id="Q97A33"/>
<protein>
    <recommendedName>
        <fullName evidence="2">Archaeal Type IV pilin N-terminal domain-containing protein</fullName>
    </recommendedName>
</protein>
<dbReference type="STRING" id="273116.gene:9381769"/>
<dbReference type="InterPro" id="IPR013373">
    <property type="entry name" value="Flagellin/pilin_N_arc"/>
</dbReference>
<dbReference type="Proteomes" id="UP000001017">
    <property type="component" value="Chromosome"/>
</dbReference>
<dbReference type="PaxDb" id="273116-14325194"/>
<evidence type="ECO:0000259" key="2">
    <source>
        <dbReference type="Pfam" id="PF07790"/>
    </source>
</evidence>
<accession>Q97A33</accession>
<evidence type="ECO:0000313" key="3">
    <source>
        <dbReference type="EMBL" id="BAB60119.1"/>
    </source>
</evidence>
<organism evidence="3 4">
    <name type="scientific">Thermoplasma volcanium (strain ATCC 51530 / DSM 4299 / JCM 9571 / NBRC 15438 / GSS1)</name>
    <dbReference type="NCBI Taxonomy" id="273116"/>
    <lineage>
        <taxon>Archaea</taxon>
        <taxon>Methanobacteriati</taxon>
        <taxon>Thermoplasmatota</taxon>
        <taxon>Thermoplasmata</taxon>
        <taxon>Thermoplasmatales</taxon>
        <taxon>Thermoplasmataceae</taxon>
        <taxon>Thermoplasma</taxon>
    </lineage>
</organism>
<proteinExistence type="predicted"/>
<dbReference type="HOGENOM" id="CLU_1431718_0_0_2"/>
<reference evidence="3 4" key="1">
    <citation type="journal article" date="1999" name="Proc. Jpn. Acad.">
        <title>Determination of the complete genomic DNA sequence of Thermoplasma volvanium GSS1.</title>
        <authorList>
            <person name="Kawashima T."/>
            <person name="Yamamoto Y."/>
            <person name="Aramaki H."/>
            <person name="Nunoshiba T."/>
            <person name="Kawamoto T."/>
            <person name="Watanabe K."/>
            <person name="Yamazaki M."/>
            <person name="Kanehori K."/>
            <person name="Amano N."/>
            <person name="Ohya Y."/>
            <person name="Makino K."/>
            <person name="Suzuki M."/>
        </authorList>
    </citation>
    <scope>NUCLEOTIDE SEQUENCE [LARGE SCALE GENOMIC DNA]</scope>
    <source>
        <strain evidence="4">ATCC 51530 / DSM 4299 / JCM 9571 / NBRC 15438 / GSS1</strain>
    </source>
</reference>
<dbReference type="Pfam" id="PF07790">
    <property type="entry name" value="Pilin_N"/>
    <property type="match status" value="1"/>
</dbReference>
<feature type="domain" description="Archaeal Type IV pilin N-terminal" evidence="2">
    <location>
        <begin position="35"/>
        <end position="94"/>
    </location>
</feature>
<keyword evidence="4" id="KW-1185">Reference proteome</keyword>
<gene>
    <name evidence="3" type="ORF">TVG0999061</name>
</gene>
<evidence type="ECO:0000256" key="1">
    <source>
        <dbReference type="SAM" id="Phobius"/>
    </source>
</evidence>
<name>Q97A33_THEVO</name>
<sequence>MTKDAQVWRNAVSSELILILICMYQCIMKLNRQDEAVSPIIATILLIAITIVLAATLYSLLGGYVSLISSPTPTASITITNETSSTSPDSIYSIYVSSVNANVSLTDVKLEIISLDGNVTEAALSPGTIYISDWAITVHGPDYLSALTVITITSQPGNPSPYIKYVKLVDIVTDGTIAGQSLGPASQTS</sequence>